<gene>
    <name evidence="3" type="ORF">BLW93_07560</name>
</gene>
<keyword evidence="1" id="KW-0812">Transmembrane</keyword>
<dbReference type="Pfam" id="PF00905">
    <property type="entry name" value="Transpeptidase"/>
    <property type="match status" value="1"/>
</dbReference>
<dbReference type="STRING" id="1914305.BLW93_07560"/>
<dbReference type="GO" id="GO:0071972">
    <property type="term" value="F:peptidoglycan L,D-transpeptidase activity"/>
    <property type="evidence" value="ECO:0007669"/>
    <property type="project" value="TreeGrafter"/>
</dbReference>
<evidence type="ECO:0000259" key="2">
    <source>
        <dbReference type="Pfam" id="PF00905"/>
    </source>
</evidence>
<organism evidence="3 4">
    <name type="scientific">Desulfurobacterium indicum</name>
    <dbReference type="NCBI Taxonomy" id="1914305"/>
    <lineage>
        <taxon>Bacteria</taxon>
        <taxon>Pseudomonadati</taxon>
        <taxon>Aquificota</taxon>
        <taxon>Aquificia</taxon>
        <taxon>Desulfurobacteriales</taxon>
        <taxon>Desulfurobacteriaceae</taxon>
        <taxon>Desulfurobacterium</taxon>
    </lineage>
</organism>
<dbReference type="InterPro" id="IPR012338">
    <property type="entry name" value="Beta-lactam/transpept-like"/>
</dbReference>
<dbReference type="InterPro" id="IPR001460">
    <property type="entry name" value="PCN-bd_Tpept"/>
</dbReference>
<keyword evidence="1" id="KW-1133">Transmembrane helix</keyword>
<name>A0A1R1MJV9_9BACT</name>
<evidence type="ECO:0000313" key="3">
    <source>
        <dbReference type="EMBL" id="OMH39990.1"/>
    </source>
</evidence>
<dbReference type="InterPro" id="IPR050515">
    <property type="entry name" value="Beta-lactam/transpept"/>
</dbReference>
<evidence type="ECO:0000256" key="1">
    <source>
        <dbReference type="SAM" id="Phobius"/>
    </source>
</evidence>
<dbReference type="GO" id="GO:0071555">
    <property type="term" value="P:cell wall organization"/>
    <property type="evidence" value="ECO:0007669"/>
    <property type="project" value="TreeGrafter"/>
</dbReference>
<keyword evidence="1" id="KW-0472">Membrane</keyword>
<dbReference type="Proteomes" id="UP000187408">
    <property type="component" value="Unassembled WGS sequence"/>
</dbReference>
<accession>A0A1R1MJV9</accession>
<proteinExistence type="predicted"/>
<dbReference type="RefSeq" id="WP_076713487.1">
    <property type="nucleotide sequence ID" value="NZ_MOEN01000034.1"/>
</dbReference>
<feature type="domain" description="Penicillin-binding protein transpeptidase" evidence="2">
    <location>
        <begin position="110"/>
        <end position="381"/>
    </location>
</feature>
<dbReference type="PANTHER" id="PTHR30627">
    <property type="entry name" value="PEPTIDOGLYCAN D,D-TRANSPEPTIDASE"/>
    <property type="match status" value="1"/>
</dbReference>
<dbReference type="OrthoDB" id="9804124at2"/>
<dbReference type="AlphaFoldDB" id="A0A1R1MJV9"/>
<comment type="caution">
    <text evidence="3">The sequence shown here is derived from an EMBL/GenBank/DDBJ whole genome shotgun (WGS) entry which is preliminary data.</text>
</comment>
<reference evidence="3 4" key="1">
    <citation type="submission" date="2016-10" db="EMBL/GenBank/DDBJ databases">
        <title>Genome sequence of a sulfur-reducing bacterium Desulfurobacterium indicum K6013.</title>
        <authorList>
            <person name="Cao J."/>
            <person name="Shao Z."/>
            <person name="Alain K."/>
            <person name="Jebbar M."/>
        </authorList>
    </citation>
    <scope>NUCLEOTIDE SEQUENCE [LARGE SCALE GENOMIC DNA]</scope>
    <source>
        <strain evidence="3 4">K6013</strain>
    </source>
</reference>
<evidence type="ECO:0000313" key="4">
    <source>
        <dbReference type="Proteomes" id="UP000187408"/>
    </source>
</evidence>
<sequence>MADLKIREVRYWFFAFAIIFGIVIYPYIINSKANVETKSDIEVEKKYYKEFLEKLTDNFTYQFQLFKKSHVEDGRYVYRDLNGTEIIFTINPEIQKDIKREFKRYKLKYGAFVAVQPSTGKVVAAVSSIAYPDLTMKNTFVTASTFKIVTAAAALEFGLNPKEMLITRGHDDSCSPEVWFKSNYIIPRNMFHSFAYSSNPYFGVLGRILGTYRLFEYAYKFGFNRNDYGFPWGIIRKPLDDYDLALIAAGLGETRTSPFHEALISATIENGGVMVLPSLIEEVKYRGKVIYSYHPRVLGRVIKEKTAKIIRKMMLDTVKFGTASDKKLFRRLNRYSYLTVGGKTGTLSQLNYPEGRCEWFTGFVEDGDKKLAVSSVAVNEAKYYITGYEVSALGILTMIHNNFLLARK</sequence>
<dbReference type="GO" id="GO:0005886">
    <property type="term" value="C:plasma membrane"/>
    <property type="evidence" value="ECO:0007669"/>
    <property type="project" value="TreeGrafter"/>
</dbReference>
<dbReference type="GO" id="GO:0008658">
    <property type="term" value="F:penicillin binding"/>
    <property type="evidence" value="ECO:0007669"/>
    <property type="project" value="InterPro"/>
</dbReference>
<dbReference type="Gene3D" id="3.40.710.10">
    <property type="entry name" value="DD-peptidase/beta-lactamase superfamily"/>
    <property type="match status" value="1"/>
</dbReference>
<dbReference type="SUPFAM" id="SSF56601">
    <property type="entry name" value="beta-lactamase/transpeptidase-like"/>
    <property type="match status" value="1"/>
</dbReference>
<dbReference type="PANTHER" id="PTHR30627:SF2">
    <property type="entry name" value="PEPTIDOGLYCAN D,D-TRANSPEPTIDASE MRDA"/>
    <property type="match status" value="1"/>
</dbReference>
<feature type="transmembrane region" description="Helical" evidence="1">
    <location>
        <begin position="12"/>
        <end position="29"/>
    </location>
</feature>
<dbReference type="EMBL" id="MOEN01000034">
    <property type="protein sequence ID" value="OMH39990.1"/>
    <property type="molecule type" value="Genomic_DNA"/>
</dbReference>
<protein>
    <submittedName>
        <fullName evidence="3">Penicillin-binding protein</fullName>
    </submittedName>
</protein>
<keyword evidence="4" id="KW-1185">Reference proteome</keyword>